<feature type="compositionally biased region" description="Gly residues" evidence="1">
    <location>
        <begin position="27"/>
        <end position="37"/>
    </location>
</feature>
<keyword evidence="3" id="KW-1185">Reference proteome</keyword>
<proteinExistence type="predicted"/>
<dbReference type="STRING" id="1095629.A0A0C9WMN8"/>
<organism evidence="2 3">
    <name type="scientific">Laccaria amethystina LaAM-08-1</name>
    <dbReference type="NCBI Taxonomy" id="1095629"/>
    <lineage>
        <taxon>Eukaryota</taxon>
        <taxon>Fungi</taxon>
        <taxon>Dikarya</taxon>
        <taxon>Basidiomycota</taxon>
        <taxon>Agaricomycotina</taxon>
        <taxon>Agaricomycetes</taxon>
        <taxon>Agaricomycetidae</taxon>
        <taxon>Agaricales</taxon>
        <taxon>Agaricineae</taxon>
        <taxon>Hydnangiaceae</taxon>
        <taxon>Laccaria</taxon>
    </lineage>
</organism>
<dbReference type="HOGENOM" id="CLU_797094_0_0_1"/>
<dbReference type="EMBL" id="KN839030">
    <property type="protein sequence ID" value="KIJ91275.1"/>
    <property type="molecule type" value="Genomic_DNA"/>
</dbReference>
<feature type="region of interest" description="Disordered" evidence="1">
    <location>
        <begin position="1"/>
        <end position="104"/>
    </location>
</feature>
<accession>A0A0C9WMN8</accession>
<gene>
    <name evidence="2" type="ORF">K443DRAFT_686167</name>
</gene>
<sequence>MADYTKRNSGVGSAFMPTPDHERGETHVGGFGEGWGRGPHTSRRDSERSGRPLEGVPYGYERFRDSGYDSSSRIARQSQPPLWPINVNPPAEPSSDPPHAPSQFPIHEQETEQFDQDDNAPGIDLYELRSPDSIPSHISAELPFAPDFKEMPPHTPPPSDTSLNTYFNRFRQFVHEVKSLPWVAKERVTEDYYPGASSPRLHRRFRHHPAISWHSQEYDQHNYHLAFGISGPPTSADSSPTPEQYKALLPRPFADLDLGEEFNDLPGRGQTPAAAPPAQLPPPVNYPIYPGGLLPGDGFPRYPGGYVHSSEQNFGMQYGAPIRMTQPSVMMVQPIYGPMPPGAYYPVQ</sequence>
<evidence type="ECO:0000313" key="3">
    <source>
        <dbReference type="Proteomes" id="UP000054477"/>
    </source>
</evidence>
<dbReference type="OrthoDB" id="3244156at2759"/>
<feature type="compositionally biased region" description="Pro residues" evidence="1">
    <location>
        <begin position="90"/>
        <end position="100"/>
    </location>
</feature>
<reference evidence="3" key="2">
    <citation type="submission" date="2015-01" db="EMBL/GenBank/DDBJ databases">
        <title>Evolutionary Origins and Diversification of the Mycorrhizal Mutualists.</title>
        <authorList>
            <consortium name="DOE Joint Genome Institute"/>
            <consortium name="Mycorrhizal Genomics Consortium"/>
            <person name="Kohler A."/>
            <person name="Kuo A."/>
            <person name="Nagy L.G."/>
            <person name="Floudas D."/>
            <person name="Copeland A."/>
            <person name="Barry K.W."/>
            <person name="Cichocki N."/>
            <person name="Veneault-Fourrey C."/>
            <person name="LaButti K."/>
            <person name="Lindquist E.A."/>
            <person name="Lipzen A."/>
            <person name="Lundell T."/>
            <person name="Morin E."/>
            <person name="Murat C."/>
            <person name="Riley R."/>
            <person name="Ohm R."/>
            <person name="Sun H."/>
            <person name="Tunlid A."/>
            <person name="Henrissat B."/>
            <person name="Grigoriev I.V."/>
            <person name="Hibbett D.S."/>
            <person name="Martin F."/>
        </authorList>
    </citation>
    <scope>NUCLEOTIDE SEQUENCE [LARGE SCALE GENOMIC DNA]</scope>
    <source>
        <strain evidence="3">LaAM-08-1</strain>
    </source>
</reference>
<feature type="compositionally biased region" description="Basic and acidic residues" evidence="1">
    <location>
        <begin position="42"/>
        <end position="51"/>
    </location>
</feature>
<reference evidence="2 3" key="1">
    <citation type="submission" date="2014-04" db="EMBL/GenBank/DDBJ databases">
        <authorList>
            <consortium name="DOE Joint Genome Institute"/>
            <person name="Kuo A."/>
            <person name="Kohler A."/>
            <person name="Nagy L.G."/>
            <person name="Floudas D."/>
            <person name="Copeland A."/>
            <person name="Barry K.W."/>
            <person name="Cichocki N."/>
            <person name="Veneault-Fourrey C."/>
            <person name="LaButti K."/>
            <person name="Lindquist E.A."/>
            <person name="Lipzen A."/>
            <person name="Lundell T."/>
            <person name="Morin E."/>
            <person name="Murat C."/>
            <person name="Sun H."/>
            <person name="Tunlid A."/>
            <person name="Henrissat B."/>
            <person name="Grigoriev I.V."/>
            <person name="Hibbett D.S."/>
            <person name="Martin F."/>
            <person name="Nordberg H.P."/>
            <person name="Cantor M.N."/>
            <person name="Hua S.X."/>
        </authorList>
    </citation>
    <scope>NUCLEOTIDE SEQUENCE [LARGE SCALE GENOMIC DNA]</scope>
    <source>
        <strain evidence="2 3">LaAM-08-1</strain>
    </source>
</reference>
<evidence type="ECO:0000256" key="1">
    <source>
        <dbReference type="SAM" id="MobiDB-lite"/>
    </source>
</evidence>
<name>A0A0C9WMN8_9AGAR</name>
<protein>
    <submittedName>
        <fullName evidence="2">Uncharacterized protein</fullName>
    </submittedName>
</protein>
<dbReference type="Proteomes" id="UP000054477">
    <property type="component" value="Unassembled WGS sequence"/>
</dbReference>
<evidence type="ECO:0000313" key="2">
    <source>
        <dbReference type="EMBL" id="KIJ91275.1"/>
    </source>
</evidence>
<dbReference type="AlphaFoldDB" id="A0A0C9WMN8"/>
<feature type="compositionally biased region" description="Polar residues" evidence="1">
    <location>
        <begin position="68"/>
        <end position="80"/>
    </location>
</feature>